<dbReference type="Proteomes" id="UP001200034">
    <property type="component" value="Unassembled WGS sequence"/>
</dbReference>
<sequence>MRTTNGHSNPQIYRVINANKRHRMPVKAKLSPQRVKRPVTTKLKTQTERSITTANDEYDEDDFYSDLEDEVDDTEWHPHQLKQPRQVIKTSPIRPLLQLLSEESSAETRQRPRIQTSPTVNQKGRGQTLEVASDDEEIITKFELEEPKIQDELLDFESSPSTEARNKNVRRFLWTPKSTSRFLDLWEKHLKDIRGKRKNTLVHKQMAMEMSEYGLTHREMKFKMDSLTKKYK</sequence>
<evidence type="ECO:0000259" key="2">
    <source>
        <dbReference type="Pfam" id="PF13837"/>
    </source>
</evidence>
<dbReference type="PANTHER" id="PTHR22666">
    <property type="entry name" value="MYB_SANT-LIKE DNA-BINDING DOMAIN-CONTAINING PROTEIN 1"/>
    <property type="match status" value="1"/>
</dbReference>
<evidence type="ECO:0000256" key="1">
    <source>
        <dbReference type="SAM" id="MobiDB-lite"/>
    </source>
</evidence>
<comment type="caution">
    <text evidence="3">The sequence shown here is derived from an EMBL/GenBank/DDBJ whole genome shotgun (WGS) entry which is preliminary data.</text>
</comment>
<accession>A0AAD4PL33</accession>
<protein>
    <recommendedName>
        <fullName evidence="2">Myb/SANT-like DNA-binding domain-containing protein</fullName>
    </recommendedName>
</protein>
<dbReference type="AlphaFoldDB" id="A0AAD4PL33"/>
<gene>
    <name evidence="3" type="ORF">KR093_006330</name>
</gene>
<feature type="region of interest" description="Disordered" evidence="1">
    <location>
        <begin position="101"/>
        <end position="126"/>
    </location>
</feature>
<dbReference type="InterPro" id="IPR026095">
    <property type="entry name" value="Myb/SANT-like_DNA-bd_dom_prot"/>
</dbReference>
<evidence type="ECO:0000313" key="3">
    <source>
        <dbReference type="EMBL" id="KAH8371152.1"/>
    </source>
</evidence>
<dbReference type="Pfam" id="PF13837">
    <property type="entry name" value="Myb_DNA-bind_4"/>
    <property type="match status" value="1"/>
</dbReference>
<dbReference type="GO" id="GO:0045893">
    <property type="term" value="P:positive regulation of DNA-templated transcription"/>
    <property type="evidence" value="ECO:0007669"/>
    <property type="project" value="TreeGrafter"/>
</dbReference>
<evidence type="ECO:0000313" key="4">
    <source>
        <dbReference type="Proteomes" id="UP001200034"/>
    </source>
</evidence>
<dbReference type="PANTHER" id="PTHR22666:SF3">
    <property type="entry name" value="MYB_SANT-LIKE DNA-BINDING DOMAIN-CONTAINING PROTEIN 1"/>
    <property type="match status" value="1"/>
</dbReference>
<feature type="compositionally biased region" description="Polar residues" evidence="1">
    <location>
        <begin position="113"/>
        <end position="125"/>
    </location>
</feature>
<dbReference type="InterPro" id="IPR044822">
    <property type="entry name" value="Myb_DNA-bind_4"/>
</dbReference>
<name>A0AAD4PL33_9MUSC</name>
<keyword evidence="4" id="KW-1185">Reference proteome</keyword>
<reference evidence="3" key="1">
    <citation type="journal article" date="2021" name="Mol. Ecol. Resour.">
        <title>Phylogenomic analyses of the genus Drosophila reveals genomic signals of climate adaptation.</title>
        <authorList>
            <person name="Li F."/>
            <person name="Rane R.V."/>
            <person name="Luria V."/>
            <person name="Xiong Z."/>
            <person name="Chen J."/>
            <person name="Li Z."/>
            <person name="Catullo R.A."/>
            <person name="Griffin P.C."/>
            <person name="Schiffer M."/>
            <person name="Pearce S."/>
            <person name="Lee S.F."/>
            <person name="McElroy K."/>
            <person name="Stocker A."/>
            <person name="Shirriffs J."/>
            <person name="Cockerell F."/>
            <person name="Coppin C."/>
            <person name="Sgro C.M."/>
            <person name="Karger A."/>
            <person name="Cain J.W."/>
            <person name="Weber J.A."/>
            <person name="Santpere G."/>
            <person name="Kirschner M.W."/>
            <person name="Hoffmann A.A."/>
            <person name="Oakeshott J.G."/>
            <person name="Zhang G."/>
        </authorList>
    </citation>
    <scope>NUCLEOTIDE SEQUENCE</scope>
    <source>
        <strain evidence="3">BGI-SZ-2011g</strain>
    </source>
</reference>
<proteinExistence type="predicted"/>
<dbReference type="EMBL" id="JAJJHW010002585">
    <property type="protein sequence ID" value="KAH8371152.1"/>
    <property type="molecule type" value="Genomic_DNA"/>
</dbReference>
<feature type="domain" description="Myb/SANT-like DNA-binding" evidence="2">
    <location>
        <begin position="173"/>
        <end position="232"/>
    </location>
</feature>
<organism evidence="3 4">
    <name type="scientific">Drosophila rubida</name>
    <dbReference type="NCBI Taxonomy" id="30044"/>
    <lineage>
        <taxon>Eukaryota</taxon>
        <taxon>Metazoa</taxon>
        <taxon>Ecdysozoa</taxon>
        <taxon>Arthropoda</taxon>
        <taxon>Hexapoda</taxon>
        <taxon>Insecta</taxon>
        <taxon>Pterygota</taxon>
        <taxon>Neoptera</taxon>
        <taxon>Endopterygota</taxon>
        <taxon>Diptera</taxon>
        <taxon>Brachycera</taxon>
        <taxon>Muscomorpha</taxon>
        <taxon>Ephydroidea</taxon>
        <taxon>Drosophilidae</taxon>
        <taxon>Drosophila</taxon>
    </lineage>
</organism>
<dbReference type="GO" id="GO:0016604">
    <property type="term" value="C:nuclear body"/>
    <property type="evidence" value="ECO:0007669"/>
    <property type="project" value="TreeGrafter"/>
</dbReference>